<feature type="transmembrane region" description="Helical" evidence="5">
    <location>
        <begin position="292"/>
        <end position="313"/>
    </location>
</feature>
<name>A0A6G0WE52_9STRA</name>
<dbReference type="PANTHER" id="PTHR11132">
    <property type="entry name" value="SOLUTE CARRIER FAMILY 35"/>
    <property type="match status" value="1"/>
</dbReference>
<feature type="transmembrane region" description="Helical" evidence="5">
    <location>
        <begin position="31"/>
        <end position="52"/>
    </location>
</feature>
<keyword evidence="8" id="KW-1185">Reference proteome</keyword>
<feature type="transmembrane region" description="Helical" evidence="5">
    <location>
        <begin position="259"/>
        <end position="277"/>
    </location>
</feature>
<evidence type="ECO:0000256" key="2">
    <source>
        <dbReference type="ARBA" id="ARBA00022692"/>
    </source>
</evidence>
<organism evidence="7 8">
    <name type="scientific">Aphanomyces euteiches</name>
    <dbReference type="NCBI Taxonomy" id="100861"/>
    <lineage>
        <taxon>Eukaryota</taxon>
        <taxon>Sar</taxon>
        <taxon>Stramenopiles</taxon>
        <taxon>Oomycota</taxon>
        <taxon>Saprolegniomycetes</taxon>
        <taxon>Saprolegniales</taxon>
        <taxon>Verrucalvaceae</taxon>
        <taxon>Aphanomyces</taxon>
    </lineage>
</organism>
<evidence type="ECO:0000256" key="5">
    <source>
        <dbReference type="SAM" id="Phobius"/>
    </source>
</evidence>
<comment type="subcellular location">
    <subcellularLocation>
        <location evidence="1">Membrane</location>
        <topology evidence="1">Multi-pass membrane protein</topology>
    </subcellularLocation>
</comment>
<feature type="transmembrane region" description="Helical" evidence="5">
    <location>
        <begin position="352"/>
        <end position="371"/>
    </location>
</feature>
<sequence>MDKHEASAKATAIMQLQASQPSASSYGSVPLFYMCVFLSLLAMSLLALKLMLQRQASSTSRLPPSTRRIVHGLDVAMYILAWYAMSITMTLFNKWFIKVWRGGFSFVFTIGCVHMTVKSILSRIVHWRHRRSIAPIASVNYWRLCVPIGLFTGADIVMSNMSLEYITVSFFTIVKSGGNVWNLLFSILLGLQKPTVPLLVVVVVICFGIGLASYGTIHFVLFGFLLVLFASILGTLRWVLTQFLMHRMDASQNKALSVVYHIAPMSALSLLPIALLVEGKALSQSVFVQTPALWGECILFLIAGGILSFLLIYVEVELVKKTSALSLGIAGNLKDVMQILMAMLVFHDQLSAINAAGLCIATLGLMSYSYLKATAAASKAEAGTSPPPPIVMDEYVIVAQVEKDRPEDYNDDDELEPHET</sequence>
<feature type="domain" description="Sugar phosphate transporter" evidence="6">
    <location>
        <begin position="74"/>
        <end position="369"/>
    </location>
</feature>
<feature type="transmembrane region" description="Helical" evidence="5">
    <location>
        <begin position="103"/>
        <end position="121"/>
    </location>
</feature>
<dbReference type="EMBL" id="VJMJ01000266">
    <property type="protein sequence ID" value="KAF0724667.1"/>
    <property type="molecule type" value="Genomic_DNA"/>
</dbReference>
<accession>A0A6G0WE52</accession>
<protein>
    <recommendedName>
        <fullName evidence="6">Sugar phosphate transporter domain-containing protein</fullName>
    </recommendedName>
</protein>
<evidence type="ECO:0000313" key="8">
    <source>
        <dbReference type="Proteomes" id="UP000481153"/>
    </source>
</evidence>
<evidence type="ECO:0000256" key="4">
    <source>
        <dbReference type="ARBA" id="ARBA00023136"/>
    </source>
</evidence>
<keyword evidence="3 5" id="KW-1133">Transmembrane helix</keyword>
<comment type="caution">
    <text evidence="7">The sequence shown here is derived from an EMBL/GenBank/DDBJ whole genome shotgun (WGS) entry which is preliminary data.</text>
</comment>
<evidence type="ECO:0000313" key="7">
    <source>
        <dbReference type="EMBL" id="KAF0724667.1"/>
    </source>
</evidence>
<dbReference type="Proteomes" id="UP000481153">
    <property type="component" value="Unassembled WGS sequence"/>
</dbReference>
<evidence type="ECO:0000256" key="1">
    <source>
        <dbReference type="ARBA" id="ARBA00004141"/>
    </source>
</evidence>
<feature type="transmembrane region" description="Helical" evidence="5">
    <location>
        <begin position="325"/>
        <end position="346"/>
    </location>
</feature>
<feature type="transmembrane region" description="Helical" evidence="5">
    <location>
        <begin position="141"/>
        <end position="159"/>
    </location>
</feature>
<dbReference type="InterPro" id="IPR050186">
    <property type="entry name" value="TPT_transporter"/>
</dbReference>
<reference evidence="7 8" key="1">
    <citation type="submission" date="2019-07" db="EMBL/GenBank/DDBJ databases">
        <title>Genomics analysis of Aphanomyces spp. identifies a new class of oomycete effector associated with host adaptation.</title>
        <authorList>
            <person name="Gaulin E."/>
        </authorList>
    </citation>
    <scope>NUCLEOTIDE SEQUENCE [LARGE SCALE GENOMIC DNA]</scope>
    <source>
        <strain evidence="7 8">ATCC 201684</strain>
    </source>
</reference>
<evidence type="ECO:0000259" key="6">
    <source>
        <dbReference type="Pfam" id="PF03151"/>
    </source>
</evidence>
<dbReference type="AlphaFoldDB" id="A0A6G0WE52"/>
<proteinExistence type="predicted"/>
<feature type="transmembrane region" description="Helical" evidence="5">
    <location>
        <begin position="73"/>
        <end position="97"/>
    </location>
</feature>
<dbReference type="GO" id="GO:0016020">
    <property type="term" value="C:membrane"/>
    <property type="evidence" value="ECO:0007669"/>
    <property type="project" value="UniProtKB-SubCell"/>
</dbReference>
<gene>
    <name evidence="7" type="ORF">Ae201684_016730</name>
</gene>
<feature type="transmembrane region" description="Helical" evidence="5">
    <location>
        <begin position="165"/>
        <end position="189"/>
    </location>
</feature>
<keyword evidence="4 5" id="KW-0472">Membrane</keyword>
<evidence type="ECO:0000256" key="3">
    <source>
        <dbReference type="ARBA" id="ARBA00022989"/>
    </source>
</evidence>
<feature type="transmembrane region" description="Helical" evidence="5">
    <location>
        <begin position="196"/>
        <end position="214"/>
    </location>
</feature>
<dbReference type="InterPro" id="IPR004853">
    <property type="entry name" value="Sugar_P_trans_dom"/>
</dbReference>
<keyword evidence="2 5" id="KW-0812">Transmembrane</keyword>
<dbReference type="Pfam" id="PF03151">
    <property type="entry name" value="TPT"/>
    <property type="match status" value="1"/>
</dbReference>
<feature type="transmembrane region" description="Helical" evidence="5">
    <location>
        <begin position="220"/>
        <end position="239"/>
    </location>
</feature>
<dbReference type="VEuPathDB" id="FungiDB:AeMF1_010778"/>